<sequence>MQLSTLFFNFGNKNRWFCCKLCVFILFFYIVTLHILLLIYRRDLEWMPPRPDDLSYATDSPSKKHPDGPLLMSDGLLYVGTTKEKFKKLNKENHNVEYKIREMPTNNFKKSIKPLPINQSFLKCEMGVFWSDGILPNHRKCTKAVHSLKFSLNLFIIPEIQKNRRKCLKQKSTLPGNFILFGGVLNQAYLELTMNWLCNIYGLPKIKKIGKNNKKRQINLNEGNIELLNVTLFVGLDSGKICSQIIKTWPQVFFNS</sequence>
<name>A0A6V7W537_MELEN</name>
<keyword evidence="1" id="KW-0472">Membrane</keyword>
<proteinExistence type="predicted"/>
<gene>
    <name evidence="2" type="ORF">MENT_LOCUS34500</name>
</gene>
<dbReference type="EMBL" id="CAJEWN010000427">
    <property type="protein sequence ID" value="CAD2182297.1"/>
    <property type="molecule type" value="Genomic_DNA"/>
</dbReference>
<feature type="transmembrane region" description="Helical" evidence="1">
    <location>
        <begin position="21"/>
        <end position="40"/>
    </location>
</feature>
<evidence type="ECO:0000313" key="2">
    <source>
        <dbReference type="EMBL" id="CAD2182297.1"/>
    </source>
</evidence>
<keyword evidence="1" id="KW-1133">Transmembrane helix</keyword>
<accession>A0A6V7W537</accession>
<organism evidence="2 3">
    <name type="scientific">Meloidogyne enterolobii</name>
    <name type="common">Root-knot nematode worm</name>
    <name type="synonym">Meloidogyne mayaguensis</name>
    <dbReference type="NCBI Taxonomy" id="390850"/>
    <lineage>
        <taxon>Eukaryota</taxon>
        <taxon>Metazoa</taxon>
        <taxon>Ecdysozoa</taxon>
        <taxon>Nematoda</taxon>
        <taxon>Chromadorea</taxon>
        <taxon>Rhabditida</taxon>
        <taxon>Tylenchina</taxon>
        <taxon>Tylenchomorpha</taxon>
        <taxon>Tylenchoidea</taxon>
        <taxon>Meloidogynidae</taxon>
        <taxon>Meloidogyninae</taxon>
        <taxon>Meloidogyne</taxon>
    </lineage>
</organism>
<evidence type="ECO:0000313" key="3">
    <source>
        <dbReference type="Proteomes" id="UP000580250"/>
    </source>
</evidence>
<dbReference type="OrthoDB" id="1712432at2759"/>
<protein>
    <submittedName>
        <fullName evidence="2">Uncharacterized protein</fullName>
    </submittedName>
</protein>
<dbReference type="AlphaFoldDB" id="A0A6V7W537"/>
<evidence type="ECO:0000256" key="1">
    <source>
        <dbReference type="SAM" id="Phobius"/>
    </source>
</evidence>
<dbReference type="Proteomes" id="UP000580250">
    <property type="component" value="Unassembled WGS sequence"/>
</dbReference>
<keyword evidence="1" id="KW-0812">Transmembrane</keyword>
<comment type="caution">
    <text evidence="2">The sequence shown here is derived from an EMBL/GenBank/DDBJ whole genome shotgun (WGS) entry which is preliminary data.</text>
</comment>
<reference evidence="2 3" key="1">
    <citation type="submission" date="2020-08" db="EMBL/GenBank/DDBJ databases">
        <authorList>
            <person name="Koutsovoulos G."/>
            <person name="Danchin GJ E."/>
        </authorList>
    </citation>
    <scope>NUCLEOTIDE SEQUENCE [LARGE SCALE GENOMIC DNA]</scope>
</reference>